<reference evidence="1" key="1">
    <citation type="submission" date="2020-11" db="EMBL/GenBank/DDBJ databases">
        <authorList>
            <consortium name="DOE Joint Genome Institute"/>
            <person name="Ahrendt S."/>
            <person name="Riley R."/>
            <person name="Andreopoulos W."/>
            <person name="LaButti K."/>
            <person name="Pangilinan J."/>
            <person name="Ruiz-duenas F.J."/>
            <person name="Barrasa J.M."/>
            <person name="Sanchez-Garcia M."/>
            <person name="Camarero S."/>
            <person name="Miyauchi S."/>
            <person name="Serrano A."/>
            <person name="Linde D."/>
            <person name="Babiker R."/>
            <person name="Drula E."/>
            <person name="Ayuso-Fernandez I."/>
            <person name="Pacheco R."/>
            <person name="Padilla G."/>
            <person name="Ferreira P."/>
            <person name="Barriuso J."/>
            <person name="Kellner H."/>
            <person name="Castanera R."/>
            <person name="Alfaro M."/>
            <person name="Ramirez L."/>
            <person name="Pisabarro A.G."/>
            <person name="Kuo A."/>
            <person name="Tritt A."/>
            <person name="Lipzen A."/>
            <person name="He G."/>
            <person name="Yan M."/>
            <person name="Ng V."/>
            <person name="Cullen D."/>
            <person name="Martin F."/>
            <person name="Rosso M.-N."/>
            <person name="Henrissat B."/>
            <person name="Hibbett D."/>
            <person name="Martinez A.T."/>
            <person name="Grigoriev I.V."/>
        </authorList>
    </citation>
    <scope>NUCLEOTIDE SEQUENCE</scope>
    <source>
        <strain evidence="1">AH 44721</strain>
    </source>
</reference>
<dbReference type="EMBL" id="JADNYJ010000336">
    <property type="protein sequence ID" value="KAF8870751.1"/>
    <property type="molecule type" value="Genomic_DNA"/>
</dbReference>
<dbReference type="AlphaFoldDB" id="A0A9P5N6Y7"/>
<protein>
    <submittedName>
        <fullName evidence="1">Uncharacterized protein</fullName>
    </submittedName>
</protein>
<keyword evidence="2" id="KW-1185">Reference proteome</keyword>
<proteinExistence type="predicted"/>
<evidence type="ECO:0000313" key="2">
    <source>
        <dbReference type="Proteomes" id="UP000724874"/>
    </source>
</evidence>
<comment type="caution">
    <text evidence="1">The sequence shown here is derived from an EMBL/GenBank/DDBJ whole genome shotgun (WGS) entry which is preliminary data.</text>
</comment>
<accession>A0A9P5N6Y7</accession>
<organism evidence="1 2">
    <name type="scientific">Gymnopilus junonius</name>
    <name type="common">Spectacular rustgill mushroom</name>
    <name type="synonym">Gymnopilus spectabilis subsp. junonius</name>
    <dbReference type="NCBI Taxonomy" id="109634"/>
    <lineage>
        <taxon>Eukaryota</taxon>
        <taxon>Fungi</taxon>
        <taxon>Dikarya</taxon>
        <taxon>Basidiomycota</taxon>
        <taxon>Agaricomycotina</taxon>
        <taxon>Agaricomycetes</taxon>
        <taxon>Agaricomycetidae</taxon>
        <taxon>Agaricales</taxon>
        <taxon>Agaricineae</taxon>
        <taxon>Hymenogastraceae</taxon>
        <taxon>Gymnopilus</taxon>
    </lineage>
</organism>
<name>A0A9P5N6Y7_GYMJU</name>
<gene>
    <name evidence="1" type="ORF">CPB84DRAFT_1801607</name>
</gene>
<evidence type="ECO:0000313" key="1">
    <source>
        <dbReference type="EMBL" id="KAF8870751.1"/>
    </source>
</evidence>
<dbReference type="Proteomes" id="UP000724874">
    <property type="component" value="Unassembled WGS sequence"/>
</dbReference>
<sequence>MFAVSFCSRVRLRAVVYLGLTCSFSLTLRSLQAFRSTTTTCLYLRIPSGRFNYPAQATSLASVIPDCGNPESSFIKRKHILIYQKCILNRSRSAKGPENITIHYLRNTPIICAPHILFGLLHVLRCTVPSA</sequence>